<dbReference type="SUPFAM" id="SSF51182">
    <property type="entry name" value="RmlC-like cupins"/>
    <property type="match status" value="1"/>
</dbReference>
<evidence type="ECO:0000313" key="2">
    <source>
        <dbReference type="Proteomes" id="UP001172083"/>
    </source>
</evidence>
<dbReference type="Gene3D" id="2.60.120.10">
    <property type="entry name" value="Jelly Rolls"/>
    <property type="match status" value="1"/>
</dbReference>
<keyword evidence="2" id="KW-1185">Reference proteome</keyword>
<protein>
    <recommendedName>
        <fullName evidence="3">Cupin</fullName>
    </recommendedName>
</protein>
<dbReference type="InterPro" id="IPR011051">
    <property type="entry name" value="RmlC_Cupin_sf"/>
</dbReference>
<dbReference type="EMBL" id="JAUJEB010000015">
    <property type="protein sequence ID" value="MDN5217285.1"/>
    <property type="molecule type" value="Genomic_DNA"/>
</dbReference>
<sequence length="151" mass="17587">MNLIEKYANRLPGYHPLLISEGWQVAQLNYMEEQDITNIRKIDVHRQTDEVFWLQNGKVALITADLKDDKPTFHAELMQPGILYNIPKNVWHNIAMTPDSEVVIVEKSETHTGDYEFFDLDHRQRQVLQEAVMQVFNKPNLIKSANGNLEK</sequence>
<proteinExistence type="predicted"/>
<dbReference type="InterPro" id="IPR014710">
    <property type="entry name" value="RmlC-like_jellyroll"/>
</dbReference>
<dbReference type="RefSeq" id="WP_346762622.1">
    <property type="nucleotide sequence ID" value="NZ_JAUJEB010000015.1"/>
</dbReference>
<comment type="caution">
    <text evidence="1">The sequence shown here is derived from an EMBL/GenBank/DDBJ whole genome shotgun (WGS) entry which is preliminary data.</text>
</comment>
<accession>A0ABT8LHK6</accession>
<reference evidence="1" key="1">
    <citation type="submission" date="2023-06" db="EMBL/GenBank/DDBJ databases">
        <title>Genomic of Agaribacillus aureum.</title>
        <authorList>
            <person name="Wang G."/>
        </authorList>
    </citation>
    <scope>NUCLEOTIDE SEQUENCE</scope>
    <source>
        <strain evidence="1">BMA12</strain>
    </source>
</reference>
<evidence type="ECO:0008006" key="3">
    <source>
        <dbReference type="Google" id="ProtNLM"/>
    </source>
</evidence>
<evidence type="ECO:0000313" key="1">
    <source>
        <dbReference type="EMBL" id="MDN5217285.1"/>
    </source>
</evidence>
<dbReference type="Proteomes" id="UP001172083">
    <property type="component" value="Unassembled WGS sequence"/>
</dbReference>
<name>A0ABT8LHK6_9BACT</name>
<organism evidence="1 2">
    <name type="scientific">Agaribacillus aureus</name>
    <dbReference type="NCBI Taxonomy" id="3051825"/>
    <lineage>
        <taxon>Bacteria</taxon>
        <taxon>Pseudomonadati</taxon>
        <taxon>Bacteroidota</taxon>
        <taxon>Cytophagia</taxon>
        <taxon>Cytophagales</taxon>
        <taxon>Splendidivirgaceae</taxon>
        <taxon>Agaribacillus</taxon>
    </lineage>
</organism>
<gene>
    <name evidence="1" type="ORF">QQ020_34750</name>
</gene>